<feature type="compositionally biased region" description="Basic residues" evidence="1">
    <location>
        <begin position="28"/>
        <end position="39"/>
    </location>
</feature>
<organism evidence="2 4">
    <name type="scientific">Citricoccus parietis</name>
    <dbReference type="NCBI Taxonomy" id="592307"/>
    <lineage>
        <taxon>Bacteria</taxon>
        <taxon>Bacillati</taxon>
        <taxon>Actinomycetota</taxon>
        <taxon>Actinomycetes</taxon>
        <taxon>Micrococcales</taxon>
        <taxon>Micrococcaceae</taxon>
        <taxon>Citricoccus</taxon>
    </lineage>
</organism>
<proteinExistence type="predicted"/>
<evidence type="ECO:0000313" key="3">
    <source>
        <dbReference type="EMBL" id="MFB9075201.1"/>
    </source>
</evidence>
<gene>
    <name evidence="2" type="ORF">ACFFX0_06335</name>
    <name evidence="3" type="ORF">ACFFX0_30125</name>
</gene>
<dbReference type="EMBL" id="JBHMFI010000022">
    <property type="protein sequence ID" value="MFB9075201.1"/>
    <property type="molecule type" value="Genomic_DNA"/>
</dbReference>
<name>A0ABV5FVW4_9MICC</name>
<evidence type="ECO:0000313" key="4">
    <source>
        <dbReference type="Proteomes" id="UP001589575"/>
    </source>
</evidence>
<accession>A0ABV5FVW4</accession>
<dbReference type="Proteomes" id="UP001589575">
    <property type="component" value="Unassembled WGS sequence"/>
</dbReference>
<protein>
    <submittedName>
        <fullName evidence="2">Uncharacterized protein</fullName>
    </submittedName>
</protein>
<evidence type="ECO:0000256" key="1">
    <source>
        <dbReference type="SAM" id="MobiDB-lite"/>
    </source>
</evidence>
<feature type="region of interest" description="Disordered" evidence="1">
    <location>
        <begin position="1"/>
        <end position="111"/>
    </location>
</feature>
<dbReference type="EMBL" id="JBHMFI010000001">
    <property type="protein sequence ID" value="MFB9070832.1"/>
    <property type="molecule type" value="Genomic_DNA"/>
</dbReference>
<evidence type="ECO:0000313" key="2">
    <source>
        <dbReference type="EMBL" id="MFB9070832.1"/>
    </source>
</evidence>
<feature type="compositionally biased region" description="Basic and acidic residues" evidence="1">
    <location>
        <begin position="91"/>
        <end position="111"/>
    </location>
</feature>
<sequence>MPPGRRSVRPRSGPWPAVRWPGQGGRAGRSHPRPHRRRCSPAAPTPVSRRSMRRGRTAPPWAVRGRAQTSRSGRGPRRSVATGDRSQPGPRTRDLLRRRAHDREIRPGAQS</sequence>
<keyword evidence="4" id="KW-1185">Reference proteome</keyword>
<reference evidence="2 4" key="1">
    <citation type="submission" date="2024-09" db="EMBL/GenBank/DDBJ databases">
        <authorList>
            <person name="Sun Q."/>
            <person name="Mori K."/>
        </authorList>
    </citation>
    <scope>NUCLEOTIDE SEQUENCE [LARGE SCALE GENOMIC DNA]</scope>
    <source>
        <strain evidence="2 4">CCM 7609</strain>
    </source>
</reference>
<comment type="caution">
    <text evidence="2">The sequence shown here is derived from an EMBL/GenBank/DDBJ whole genome shotgun (WGS) entry which is preliminary data.</text>
</comment>